<dbReference type="PANTHER" id="PTHR43133">
    <property type="entry name" value="RNA POLYMERASE ECF-TYPE SIGMA FACTO"/>
    <property type="match status" value="1"/>
</dbReference>
<dbReference type="InterPro" id="IPR000792">
    <property type="entry name" value="Tscrpt_reg_LuxR_C"/>
</dbReference>
<evidence type="ECO:0000313" key="7">
    <source>
        <dbReference type="EMBL" id="MBC5684728.1"/>
    </source>
</evidence>
<proteinExistence type="inferred from homology"/>
<comment type="caution">
    <text evidence="7">The sequence shown here is derived from an EMBL/GenBank/DDBJ whole genome shotgun (WGS) entry which is preliminary data.</text>
</comment>
<evidence type="ECO:0000256" key="4">
    <source>
        <dbReference type="ARBA" id="ARBA00023125"/>
    </source>
</evidence>
<gene>
    <name evidence="7" type="ORF">H8S40_14500</name>
</gene>
<evidence type="ECO:0000259" key="6">
    <source>
        <dbReference type="PROSITE" id="PS00622"/>
    </source>
</evidence>
<dbReference type="InterPro" id="IPR039425">
    <property type="entry name" value="RNA_pol_sigma-70-like"/>
</dbReference>
<dbReference type="SUPFAM" id="SSF88659">
    <property type="entry name" value="Sigma3 and sigma4 domains of RNA polymerase sigma factors"/>
    <property type="match status" value="1"/>
</dbReference>
<dbReference type="InterPro" id="IPR013324">
    <property type="entry name" value="RNA_pol_sigma_r3/r4-like"/>
</dbReference>
<sequence length="170" mass="19924">MSRYEFNSELKLIHKAKRGDIKAFSELYAQLYQELYKFALYTMKHSQDAEDVVSETVIAAYENIKKLKKEESFRSWIFTILMNQCKKHFKQNSETEELKDEITAEEVSQEENYDLLQAFQMLDGEERMILSCSILEGYSSEEIGHMLAMNPATVRSKKSRALEKLRKNLA</sequence>
<evidence type="ECO:0000256" key="5">
    <source>
        <dbReference type="ARBA" id="ARBA00023163"/>
    </source>
</evidence>
<keyword evidence="5" id="KW-0804">Transcription</keyword>
<evidence type="ECO:0000256" key="3">
    <source>
        <dbReference type="ARBA" id="ARBA00023082"/>
    </source>
</evidence>
<dbReference type="Pfam" id="PF04545">
    <property type="entry name" value="Sigma70_r4"/>
    <property type="match status" value="1"/>
</dbReference>
<dbReference type="Gene3D" id="1.10.10.10">
    <property type="entry name" value="Winged helix-like DNA-binding domain superfamily/Winged helix DNA-binding domain"/>
    <property type="match status" value="1"/>
</dbReference>
<reference evidence="7 8" key="1">
    <citation type="submission" date="2020-08" db="EMBL/GenBank/DDBJ databases">
        <title>Genome public.</title>
        <authorList>
            <person name="Liu C."/>
            <person name="Sun Q."/>
        </authorList>
    </citation>
    <scope>NUCLEOTIDE SEQUENCE [LARGE SCALE GENOMIC DNA]</scope>
    <source>
        <strain evidence="7 8">NSJ-13</strain>
    </source>
</reference>
<dbReference type="CDD" id="cd06171">
    <property type="entry name" value="Sigma70_r4"/>
    <property type="match status" value="1"/>
</dbReference>
<dbReference type="InterPro" id="IPR007630">
    <property type="entry name" value="RNA_pol_sigma70_r4"/>
</dbReference>
<dbReference type="Pfam" id="PF04542">
    <property type="entry name" value="Sigma70_r2"/>
    <property type="match status" value="1"/>
</dbReference>
<dbReference type="InterPro" id="IPR014284">
    <property type="entry name" value="RNA_pol_sigma-70_dom"/>
</dbReference>
<accession>A0ABR7GBB1</accession>
<dbReference type="EMBL" id="JACOPE010000001">
    <property type="protein sequence ID" value="MBC5684728.1"/>
    <property type="molecule type" value="Genomic_DNA"/>
</dbReference>
<dbReference type="InterPro" id="IPR013325">
    <property type="entry name" value="RNA_pol_sigma_r2"/>
</dbReference>
<protein>
    <submittedName>
        <fullName evidence="7">RNA polymerase sigma factor</fullName>
    </submittedName>
</protein>
<dbReference type="SUPFAM" id="SSF88946">
    <property type="entry name" value="Sigma2 domain of RNA polymerase sigma factors"/>
    <property type="match status" value="1"/>
</dbReference>
<dbReference type="InterPro" id="IPR007627">
    <property type="entry name" value="RNA_pol_sigma70_r2"/>
</dbReference>
<dbReference type="PANTHER" id="PTHR43133:SF51">
    <property type="entry name" value="RNA POLYMERASE SIGMA FACTOR"/>
    <property type="match status" value="1"/>
</dbReference>
<evidence type="ECO:0000313" key="8">
    <source>
        <dbReference type="Proteomes" id="UP000631576"/>
    </source>
</evidence>
<name>A0ABR7GBB1_9FIRM</name>
<feature type="domain" description="HTH luxR-type" evidence="6">
    <location>
        <begin position="137"/>
        <end position="164"/>
    </location>
</feature>
<keyword evidence="3" id="KW-0731">Sigma factor</keyword>
<keyword evidence="8" id="KW-1185">Reference proteome</keyword>
<dbReference type="Proteomes" id="UP000631576">
    <property type="component" value="Unassembled WGS sequence"/>
</dbReference>
<keyword evidence="2" id="KW-0805">Transcription regulation</keyword>
<evidence type="ECO:0000256" key="1">
    <source>
        <dbReference type="ARBA" id="ARBA00010641"/>
    </source>
</evidence>
<evidence type="ECO:0000256" key="2">
    <source>
        <dbReference type="ARBA" id="ARBA00023015"/>
    </source>
</evidence>
<keyword evidence="4" id="KW-0238">DNA-binding</keyword>
<dbReference type="PROSITE" id="PS00622">
    <property type="entry name" value="HTH_LUXR_1"/>
    <property type="match status" value="1"/>
</dbReference>
<dbReference type="RefSeq" id="WP_022075477.1">
    <property type="nucleotide sequence ID" value="NZ_JACOPE010000001.1"/>
</dbReference>
<comment type="similarity">
    <text evidence="1">Belongs to the sigma-70 factor family. ECF subfamily.</text>
</comment>
<dbReference type="Gene3D" id="1.10.1740.10">
    <property type="match status" value="1"/>
</dbReference>
<dbReference type="NCBIfam" id="TIGR02937">
    <property type="entry name" value="sigma70-ECF"/>
    <property type="match status" value="1"/>
</dbReference>
<organism evidence="7 8">
    <name type="scientific">Ruminococcus hominis</name>
    <dbReference type="NCBI Taxonomy" id="2763065"/>
    <lineage>
        <taxon>Bacteria</taxon>
        <taxon>Bacillati</taxon>
        <taxon>Bacillota</taxon>
        <taxon>Clostridia</taxon>
        <taxon>Eubacteriales</taxon>
        <taxon>Oscillospiraceae</taxon>
        <taxon>Ruminococcus</taxon>
    </lineage>
</organism>
<dbReference type="InterPro" id="IPR036388">
    <property type="entry name" value="WH-like_DNA-bd_sf"/>
</dbReference>